<evidence type="ECO:0000313" key="1">
    <source>
        <dbReference type="EMBL" id="CAE0033495.1"/>
    </source>
</evidence>
<gene>
    <name evidence="1" type="ORF">RMAR00112_LOCUS1435</name>
</gene>
<accession>A0A7S2ZA26</accession>
<sequence>MGLTLDSGSRSIVEFTVSKPSPCLSAEMSTRLCRGFNSMTDAELCAEVDAHGNSEDFGISRQNNPKKRRASRIGFLEMCGRAKYARREDEELTCSLNDQLWGRIVQELLEQDLFAAMRLRRVNRQLARVVNKSGLWARILEKLVADMEISEDGVSVKTSTGTLLNWSSCEEAVALISQVLPRLCFESLLHGSANLGPQNYEGVAVLHSRGFLSVIHDRVMFLFSTVGKRFLETLMKTARVELQKPGLRGLQVVSARLILKRVFERGSKRGSSLREIFGQVLRNKELLWSRWVELEKILQGGGNQVLTGCSAHESYAQGRYDLACALRIIEDKRKKVELCLVMKHMESDLLGHGCKLSALSSGTTAFIQNRSASGSMEDVVHNMLGMAFYYRLTPYIFLRETLDPSGDDLEVQAIAEKALEELLKAGRSGKAILRTGSSGLVADELVDRTEACKLLRRVALFWIVLIRDSTDRHFQEDELRQMCIADEYTDTCEGLKAAMEDMGLRKDDLRSFRSWPLERHVDLCRRVLAFSVTRETSRSGQEIAAPT</sequence>
<evidence type="ECO:0008006" key="2">
    <source>
        <dbReference type="Google" id="ProtNLM"/>
    </source>
</evidence>
<proteinExistence type="predicted"/>
<name>A0A7S2ZA26_9RHOD</name>
<dbReference type="AlphaFoldDB" id="A0A7S2ZA26"/>
<organism evidence="1">
    <name type="scientific">Rhodosorus marinus</name>
    <dbReference type="NCBI Taxonomy" id="101924"/>
    <lineage>
        <taxon>Eukaryota</taxon>
        <taxon>Rhodophyta</taxon>
        <taxon>Stylonematophyceae</taxon>
        <taxon>Stylonematales</taxon>
        <taxon>Stylonemataceae</taxon>
        <taxon>Rhodosorus</taxon>
    </lineage>
</organism>
<dbReference type="EMBL" id="HBHW01001735">
    <property type="protein sequence ID" value="CAE0033495.1"/>
    <property type="molecule type" value="Transcribed_RNA"/>
</dbReference>
<reference evidence="1" key="1">
    <citation type="submission" date="2021-01" db="EMBL/GenBank/DDBJ databases">
        <authorList>
            <person name="Corre E."/>
            <person name="Pelletier E."/>
            <person name="Niang G."/>
            <person name="Scheremetjew M."/>
            <person name="Finn R."/>
            <person name="Kale V."/>
            <person name="Holt S."/>
            <person name="Cochrane G."/>
            <person name="Meng A."/>
            <person name="Brown T."/>
            <person name="Cohen L."/>
        </authorList>
    </citation>
    <scope>NUCLEOTIDE SEQUENCE</scope>
    <source>
        <strain evidence="1">CCMP 769</strain>
    </source>
</reference>
<protein>
    <recommendedName>
        <fullName evidence="2">F-box domain-containing protein</fullName>
    </recommendedName>
</protein>